<organism evidence="9 10">
    <name type="scientific">Pararcticibacter amylolyticus</name>
    <dbReference type="NCBI Taxonomy" id="2173175"/>
    <lineage>
        <taxon>Bacteria</taxon>
        <taxon>Pseudomonadati</taxon>
        <taxon>Bacteroidota</taxon>
        <taxon>Sphingobacteriia</taxon>
        <taxon>Sphingobacteriales</taxon>
        <taxon>Sphingobacteriaceae</taxon>
        <taxon>Pararcticibacter</taxon>
    </lineage>
</organism>
<name>A0A2U2PB22_9SPHI</name>
<keyword evidence="2 9" id="KW-0624">Polysaccharide degradation</keyword>
<feature type="site" description="Important for catalytic activity, responsible for pKa modulation of the active site Glu and correct orientation of both the proton donor and substrate" evidence="7">
    <location>
        <position position="136"/>
    </location>
</feature>
<evidence type="ECO:0000313" key="10">
    <source>
        <dbReference type="Proteomes" id="UP000245647"/>
    </source>
</evidence>
<evidence type="ECO:0000256" key="7">
    <source>
        <dbReference type="PIRSR" id="PIRSR606710-2"/>
    </source>
</evidence>
<evidence type="ECO:0000256" key="4">
    <source>
        <dbReference type="ARBA" id="ARBA00023277"/>
    </source>
</evidence>
<feature type="active site" description="Proton acceptor" evidence="6">
    <location>
        <position position="34"/>
    </location>
</feature>
<evidence type="ECO:0000256" key="8">
    <source>
        <dbReference type="RuleBase" id="RU361187"/>
    </source>
</evidence>
<dbReference type="EMBL" id="QEAS01000023">
    <property type="protein sequence ID" value="PWG78560.1"/>
    <property type="molecule type" value="Genomic_DNA"/>
</dbReference>
<evidence type="ECO:0000313" key="9">
    <source>
        <dbReference type="EMBL" id="PWG78560.1"/>
    </source>
</evidence>
<evidence type="ECO:0000256" key="5">
    <source>
        <dbReference type="ARBA" id="ARBA00023295"/>
    </source>
</evidence>
<keyword evidence="3 8" id="KW-0378">Hydrolase</keyword>
<dbReference type="GO" id="GO:0045493">
    <property type="term" value="P:xylan catabolic process"/>
    <property type="evidence" value="ECO:0007669"/>
    <property type="project" value="UniProtKB-KW"/>
</dbReference>
<comment type="caution">
    <text evidence="9">The sequence shown here is derived from an EMBL/GenBank/DDBJ whole genome shotgun (WGS) entry which is preliminary data.</text>
</comment>
<reference evidence="9 10" key="1">
    <citation type="submission" date="2018-04" db="EMBL/GenBank/DDBJ databases">
        <title>Pedobacter chongqingensis sp. nov., isolated from a rottenly hemp rope.</title>
        <authorList>
            <person name="Cai Y."/>
        </authorList>
    </citation>
    <scope>NUCLEOTIDE SEQUENCE [LARGE SCALE GENOMIC DNA]</scope>
    <source>
        <strain evidence="9 10">FJ4-8</strain>
    </source>
</reference>
<dbReference type="GO" id="GO:0004553">
    <property type="term" value="F:hydrolase activity, hydrolyzing O-glycosyl compounds"/>
    <property type="evidence" value="ECO:0007669"/>
    <property type="project" value="InterPro"/>
</dbReference>
<dbReference type="Pfam" id="PF04616">
    <property type="entry name" value="Glyco_hydro_43"/>
    <property type="match status" value="1"/>
</dbReference>
<evidence type="ECO:0000256" key="2">
    <source>
        <dbReference type="ARBA" id="ARBA00022651"/>
    </source>
</evidence>
<comment type="similarity">
    <text evidence="1 8">Belongs to the glycosyl hydrolase 43 family.</text>
</comment>
<dbReference type="InterPro" id="IPR006710">
    <property type="entry name" value="Glyco_hydro_43"/>
</dbReference>
<dbReference type="OrthoDB" id="3308423at2"/>
<evidence type="ECO:0000256" key="1">
    <source>
        <dbReference type="ARBA" id="ARBA00009865"/>
    </source>
</evidence>
<keyword evidence="5 8" id="KW-0326">Glycosidase</keyword>
<dbReference type="Gene3D" id="2.115.10.20">
    <property type="entry name" value="Glycosyl hydrolase domain, family 43"/>
    <property type="match status" value="1"/>
</dbReference>
<dbReference type="PANTHER" id="PTHR43772">
    <property type="entry name" value="ENDO-1,4-BETA-XYLANASE"/>
    <property type="match status" value="1"/>
</dbReference>
<keyword evidence="10" id="KW-1185">Reference proteome</keyword>
<keyword evidence="2 9" id="KW-0858">Xylan degradation</keyword>
<dbReference type="PANTHER" id="PTHR43772:SF2">
    <property type="entry name" value="PUTATIVE (AFU_ORTHOLOGUE AFUA_2G04480)-RELATED"/>
    <property type="match status" value="1"/>
</dbReference>
<dbReference type="AlphaFoldDB" id="A0A2U2PB22"/>
<evidence type="ECO:0000256" key="3">
    <source>
        <dbReference type="ARBA" id="ARBA00022801"/>
    </source>
</evidence>
<protein>
    <submittedName>
        <fullName evidence="9">1,4-beta-xylanase</fullName>
    </submittedName>
</protein>
<proteinExistence type="inferred from homology"/>
<dbReference type="CDD" id="cd08991">
    <property type="entry name" value="GH43_HoAraf43-like"/>
    <property type="match status" value="1"/>
</dbReference>
<keyword evidence="4" id="KW-0119">Carbohydrate metabolism</keyword>
<gene>
    <name evidence="9" type="ORF">DDR33_21595</name>
</gene>
<sequence length="311" mass="35408">MAVSCNVRTLNSANPLSSGREAVVTVAPNVPIADPFILFHENTYYAYGTSSDEGFEVFYSRDLKSWKKHGEMLLKKADSYGTKWFWAPEVYYNPATRKFYLFYSAEEHICVATADSPLGPFKQDNKRPMRDEKGIDSSLFIDEDGTPYIYFVRFTNGNEIWAARLEDDWLTIREETLTKCVTASDPWETVMGKVAEGASVLKYNNRYYMLYSGNDFRSQDYGIGYATAGSPLGPWKKSEHNPILQRPAAGMAGTGHGAYFRDKDQNFKYVFHAHHDTTKVSPRLMYIINMAIRDNTITFDRNSIISPSTIK</sequence>
<dbReference type="InterPro" id="IPR023296">
    <property type="entry name" value="Glyco_hydro_beta-prop_sf"/>
</dbReference>
<feature type="active site" description="Proton donor" evidence="6">
    <location>
        <position position="196"/>
    </location>
</feature>
<evidence type="ECO:0000256" key="6">
    <source>
        <dbReference type="PIRSR" id="PIRSR606710-1"/>
    </source>
</evidence>
<accession>A0A2U2PB22</accession>
<dbReference type="Proteomes" id="UP000245647">
    <property type="component" value="Unassembled WGS sequence"/>
</dbReference>
<dbReference type="SUPFAM" id="SSF75005">
    <property type="entry name" value="Arabinanase/levansucrase/invertase"/>
    <property type="match status" value="1"/>
</dbReference>
<dbReference type="InterPro" id="IPR052176">
    <property type="entry name" value="Glycosyl_Hydrlase_43_Enz"/>
</dbReference>